<evidence type="ECO:0000256" key="5">
    <source>
        <dbReference type="ARBA" id="ARBA00023136"/>
    </source>
</evidence>
<dbReference type="RefSeq" id="WP_009205879.1">
    <property type="nucleotide sequence ID" value="NC_022357.1"/>
</dbReference>
<evidence type="ECO:0000313" key="8">
    <source>
        <dbReference type="Proteomes" id="UP000015559"/>
    </source>
</evidence>
<evidence type="ECO:0000256" key="1">
    <source>
        <dbReference type="ARBA" id="ARBA00004651"/>
    </source>
</evidence>
<evidence type="ECO:0000256" key="3">
    <source>
        <dbReference type="ARBA" id="ARBA00022692"/>
    </source>
</evidence>
<feature type="transmembrane region" description="Helical" evidence="6">
    <location>
        <begin position="84"/>
        <end position="109"/>
    </location>
</feature>
<dbReference type="GO" id="GO:0015297">
    <property type="term" value="F:antiporter activity"/>
    <property type="evidence" value="ECO:0007669"/>
    <property type="project" value="InterPro"/>
</dbReference>
<dbReference type="EMBL" id="AP013066">
    <property type="protein sequence ID" value="BAN35167.1"/>
    <property type="molecule type" value="Genomic_DNA"/>
</dbReference>
<dbReference type="PANTHER" id="PTHR30250:SF26">
    <property type="entry name" value="PSMA PROTEIN"/>
    <property type="match status" value="1"/>
</dbReference>
<dbReference type="InterPro" id="IPR002528">
    <property type="entry name" value="MATE_fam"/>
</dbReference>
<dbReference type="Proteomes" id="UP000015559">
    <property type="component" value="Chromosome"/>
</dbReference>
<keyword evidence="4 6" id="KW-1133">Transmembrane helix</keyword>
<feature type="transmembrane region" description="Helical" evidence="6">
    <location>
        <begin position="53"/>
        <end position="72"/>
    </location>
</feature>
<keyword evidence="3 6" id="KW-0812">Transmembrane</keyword>
<evidence type="ECO:0000313" key="7">
    <source>
        <dbReference type="EMBL" id="BAN35167.1"/>
    </source>
</evidence>
<dbReference type="HOGENOM" id="CLU_586314_0_0_4"/>
<dbReference type="PANTHER" id="PTHR30250">
    <property type="entry name" value="PST FAMILY PREDICTED COLANIC ACID TRANSPORTER"/>
    <property type="match status" value="1"/>
</dbReference>
<evidence type="ECO:0000256" key="2">
    <source>
        <dbReference type="ARBA" id="ARBA00022475"/>
    </source>
</evidence>
<dbReference type="AlphaFoldDB" id="S6B3E2"/>
<feature type="transmembrane region" description="Helical" evidence="6">
    <location>
        <begin position="403"/>
        <end position="422"/>
    </location>
</feature>
<dbReference type="Pfam" id="PF01554">
    <property type="entry name" value="MatE"/>
    <property type="match status" value="1"/>
</dbReference>
<keyword evidence="8" id="KW-1185">Reference proteome</keyword>
<evidence type="ECO:0000256" key="6">
    <source>
        <dbReference type="SAM" id="Phobius"/>
    </source>
</evidence>
<dbReference type="KEGG" id="sdr:SCD_n01340"/>
<name>S6B3E2_SULDS</name>
<dbReference type="GO" id="GO:0042910">
    <property type="term" value="F:xenobiotic transmembrane transporter activity"/>
    <property type="evidence" value="ECO:0007669"/>
    <property type="project" value="InterPro"/>
</dbReference>
<protein>
    <submittedName>
        <fullName evidence="7">Putative flippase</fullName>
    </submittedName>
</protein>
<dbReference type="STRING" id="1163617.SCD_n01340"/>
<feature type="transmembrane region" description="Helical" evidence="6">
    <location>
        <begin position="309"/>
        <end position="328"/>
    </location>
</feature>
<organism evidence="7 8">
    <name type="scientific">Sulfuricella denitrificans (strain DSM 22764 / NBRC 105220 / skB26)</name>
    <dbReference type="NCBI Taxonomy" id="1163617"/>
    <lineage>
        <taxon>Bacteria</taxon>
        <taxon>Pseudomonadati</taxon>
        <taxon>Pseudomonadota</taxon>
        <taxon>Betaproteobacteria</taxon>
        <taxon>Nitrosomonadales</taxon>
        <taxon>Sulfuricellaceae</taxon>
        <taxon>Sulfuricella</taxon>
    </lineage>
</organism>
<feature type="transmembrane region" description="Helical" evidence="6">
    <location>
        <begin position="376"/>
        <end position="397"/>
    </location>
</feature>
<dbReference type="GO" id="GO:0005886">
    <property type="term" value="C:plasma membrane"/>
    <property type="evidence" value="ECO:0007669"/>
    <property type="project" value="UniProtKB-SubCell"/>
</dbReference>
<sequence>MSTKRRIIHGIGANGFGQAVTILIQLASVPILIHAWGLQLYGEWITLSAIPSYLVLSDIGLSLVAGNSLALIAEKGDIRQMQTIFQSTWVMVSSLSIVVLIPVVVIVWFIEPGQFLGLTKITGGTLSITLLLLFSHVALSMQTGILQLPFRVLKRNPFSVAAVNVIRLMEWVVATVVVLTGGGVVEVAVAFLLVRMLGNVSLWLILGRSGSPLRIGISHASLQTIRMLLRPSLASMCFPLGLSFTIQGFILLVGGMVGSIGVAVFSIYRTFTRVPIQLATAINQAIWPELSYAFGANDIDKAKKLVTKMLQFGIVLSIVSALAVYFLGETVIDLWVTKALAHNSLLLIGLTLAALVHILWQPFWVALMATNKHTRFAWYFLAISALSLLLGWVFLLAFGLTGAGYAILLAECLMFAAAFFSYNRYFRVAAND</sequence>
<dbReference type="OrthoDB" id="653189at2"/>
<comment type="subcellular location">
    <subcellularLocation>
        <location evidence="1">Cell membrane</location>
        <topology evidence="1">Multi-pass membrane protein</topology>
    </subcellularLocation>
</comment>
<dbReference type="eggNOG" id="COG2244">
    <property type="taxonomic scope" value="Bacteria"/>
</dbReference>
<feature type="transmembrane region" description="Helical" evidence="6">
    <location>
        <begin position="250"/>
        <end position="268"/>
    </location>
</feature>
<evidence type="ECO:0000256" key="4">
    <source>
        <dbReference type="ARBA" id="ARBA00022989"/>
    </source>
</evidence>
<keyword evidence="2" id="KW-1003">Cell membrane</keyword>
<dbReference type="InterPro" id="IPR050833">
    <property type="entry name" value="Poly_Biosynth_Transport"/>
</dbReference>
<accession>S6B3E2</accession>
<proteinExistence type="predicted"/>
<keyword evidence="5 6" id="KW-0472">Membrane</keyword>
<reference evidence="7 8" key="1">
    <citation type="journal article" date="2012" name="Appl. Environ. Microbiol.">
        <title>Draft genome sequence of a psychrotolerant sulfur-oxidizing bacterium, Sulfuricella denitrificans skB26, and proteomic insights into cold adaptation.</title>
        <authorList>
            <person name="Watanabe T."/>
            <person name="Kojima H."/>
            <person name="Fukui M."/>
        </authorList>
    </citation>
    <scope>NUCLEOTIDE SEQUENCE [LARGE SCALE GENOMIC DNA]</scope>
    <source>
        <strain evidence="8">skB26</strain>
    </source>
</reference>
<feature type="transmembrane region" description="Helical" evidence="6">
    <location>
        <begin position="121"/>
        <end position="139"/>
    </location>
</feature>
<feature type="transmembrane region" description="Helical" evidence="6">
    <location>
        <begin position="340"/>
        <end position="364"/>
    </location>
</feature>
<feature type="transmembrane region" description="Helical" evidence="6">
    <location>
        <begin position="12"/>
        <end position="33"/>
    </location>
</feature>
<gene>
    <name evidence="7" type="ORF">SCD_n01340</name>
</gene>